<keyword evidence="2" id="KW-1185">Reference proteome</keyword>
<dbReference type="RefSeq" id="WP_130075217.1">
    <property type="nucleotide sequence ID" value="NZ_CP048659.1"/>
</dbReference>
<dbReference type="Pfam" id="PF04463">
    <property type="entry name" value="2-thiour_desulf"/>
    <property type="match status" value="1"/>
</dbReference>
<dbReference type="PANTHER" id="PTHR30087">
    <property type="entry name" value="INNER MEMBRANE PROTEIN"/>
    <property type="match status" value="1"/>
</dbReference>
<proteinExistence type="predicted"/>
<evidence type="ECO:0000313" key="1">
    <source>
        <dbReference type="EMBL" id="QOW47719.1"/>
    </source>
</evidence>
<organism evidence="1 2">
    <name type="scientific">Acinetobacter piscicola</name>
    <dbReference type="NCBI Taxonomy" id="2006115"/>
    <lineage>
        <taxon>Bacteria</taxon>
        <taxon>Pseudomonadati</taxon>
        <taxon>Pseudomonadota</taxon>
        <taxon>Gammaproteobacteria</taxon>
        <taxon>Moraxellales</taxon>
        <taxon>Moraxellaceae</taxon>
        <taxon>Acinetobacter</taxon>
    </lineage>
</organism>
<reference evidence="1 2" key="1">
    <citation type="submission" date="2020-02" db="EMBL/GenBank/DDBJ databases">
        <title>Tigecycline-resistant Acinetobacter species from pigs and migratory birds.</title>
        <authorList>
            <person name="Chen C."/>
            <person name="Sun J."/>
            <person name="Liao X.-P."/>
            <person name="Liu Y.-H."/>
        </authorList>
    </citation>
    <scope>NUCLEOTIDE SEQUENCE [LARGE SCALE GENOMIC DNA]</scope>
    <source>
        <strain evidence="1 2">YH12207_T</strain>
    </source>
</reference>
<evidence type="ECO:0000313" key="2">
    <source>
        <dbReference type="Proteomes" id="UP000593966"/>
    </source>
</evidence>
<dbReference type="OrthoDB" id="495783at2"/>
<protein>
    <submittedName>
        <fullName evidence="1">DUF523 domain-containing protein</fullName>
    </submittedName>
</protein>
<sequence length="155" mass="16609">MKYLISACLIGENVRYDAKNCLQQQLKQLIEQQKAVYICPEVTGGLSIPRLAAEIQGGDGVDVWTGKAKVITLAGQDVSAEFIQGAKATLALAQQHQVTHVILKSNSPSCGSTLIYDGSFTGQKIQGVGVTTALLQQHGFVVMTENEFLSQLLSS</sequence>
<dbReference type="EMBL" id="CP048659">
    <property type="protein sequence ID" value="QOW47719.1"/>
    <property type="molecule type" value="Genomic_DNA"/>
</dbReference>
<dbReference type="Proteomes" id="UP000593966">
    <property type="component" value="Chromosome"/>
</dbReference>
<gene>
    <name evidence="1" type="ORF">G0028_18600</name>
</gene>
<dbReference type="InterPro" id="IPR007553">
    <property type="entry name" value="2-thiour_desulf"/>
</dbReference>
<dbReference type="PANTHER" id="PTHR30087:SF1">
    <property type="entry name" value="HYPOTHETICAL CYTOSOLIC PROTEIN"/>
    <property type="match status" value="1"/>
</dbReference>
<dbReference type="AlphaFoldDB" id="A0A4V1W0V9"/>
<accession>A0A4V1W0V9</accession>
<name>A0A4V1W0V9_9GAMM</name>